<dbReference type="Proteomes" id="UP000664218">
    <property type="component" value="Unassembled WGS sequence"/>
</dbReference>
<evidence type="ECO:0000313" key="2">
    <source>
        <dbReference type="Proteomes" id="UP000664218"/>
    </source>
</evidence>
<dbReference type="RefSeq" id="WP_207598883.1">
    <property type="nucleotide sequence ID" value="NZ_JAFNJU010000003.1"/>
</dbReference>
<name>A0A939HBN7_9CLOT</name>
<dbReference type="EMBL" id="JAFNJU010000003">
    <property type="protein sequence ID" value="MBO1264368.1"/>
    <property type="molecule type" value="Genomic_DNA"/>
</dbReference>
<gene>
    <name evidence="1" type="ORF">J3A84_04845</name>
</gene>
<keyword evidence="2" id="KW-1185">Reference proteome</keyword>
<comment type="caution">
    <text evidence="1">The sequence shown here is derived from an EMBL/GenBank/DDBJ whole genome shotgun (WGS) entry which is preliminary data.</text>
</comment>
<accession>A0A939HBN7</accession>
<dbReference type="AlphaFoldDB" id="A0A939HBN7"/>
<protein>
    <submittedName>
        <fullName evidence="1">Uncharacterized protein</fullName>
    </submittedName>
</protein>
<evidence type="ECO:0000313" key="1">
    <source>
        <dbReference type="EMBL" id="MBO1264368.1"/>
    </source>
</evidence>
<reference evidence="1" key="1">
    <citation type="submission" date="2021-03" db="EMBL/GenBank/DDBJ databases">
        <title>Proteiniclasticum marinus sp. nov., isolated from tidal flat sediment.</title>
        <authorList>
            <person name="Namirimu T."/>
            <person name="Yang J.-A."/>
            <person name="Yang S.-H."/>
            <person name="Kim Y.-J."/>
            <person name="Kwon K.K."/>
        </authorList>
    </citation>
    <scope>NUCLEOTIDE SEQUENCE</scope>
    <source>
        <strain evidence="1">SCR006</strain>
    </source>
</reference>
<proteinExistence type="predicted"/>
<sequence>MSYATYEDYVEYGGKEEADVIDIMLEESSININKACYGRIEGIGFENLTVYQQDLIKRAVCTQVDFVTIYGEFIDSPMSGFSAGSISMSFKDTAKSVGGALISNKALGYLDSTGLTSRRL</sequence>
<organism evidence="1 2">
    <name type="scientific">Proteiniclasticum aestuarii</name>
    <dbReference type="NCBI Taxonomy" id="2817862"/>
    <lineage>
        <taxon>Bacteria</taxon>
        <taxon>Bacillati</taxon>
        <taxon>Bacillota</taxon>
        <taxon>Clostridia</taxon>
        <taxon>Eubacteriales</taxon>
        <taxon>Clostridiaceae</taxon>
        <taxon>Proteiniclasticum</taxon>
    </lineage>
</organism>